<dbReference type="Proteomes" id="UP001207930">
    <property type="component" value="Unassembled WGS sequence"/>
</dbReference>
<dbReference type="RefSeq" id="WP_264499937.1">
    <property type="nucleotide sequence ID" value="NZ_JAPDDS010000002.1"/>
</dbReference>
<proteinExistence type="predicted"/>
<comment type="caution">
    <text evidence="1">The sequence shown here is derived from an EMBL/GenBank/DDBJ whole genome shotgun (WGS) entry which is preliminary data.</text>
</comment>
<gene>
    <name evidence="1" type="ORF">OKA04_04510</name>
</gene>
<sequence length="163" mass="18179">MNTPSIAEDIARGTWIQEEIARLTEELKLINARIQAVAESSQHEPLKEQDREGKKWVARGAGRSLPVIFESDLLIASFKPNSDTHSKLVTIAGEKLGLFFKPVNKFERVQSDGREFRRDARNAFAPDEYAAFIKACLDIKKGGIPKSRIVVAWKEAEPTASAT</sequence>
<dbReference type="EMBL" id="JAPDDS010000002">
    <property type="protein sequence ID" value="MCW1883978.1"/>
    <property type="molecule type" value="Genomic_DNA"/>
</dbReference>
<evidence type="ECO:0000313" key="1">
    <source>
        <dbReference type="EMBL" id="MCW1883978.1"/>
    </source>
</evidence>
<keyword evidence="2" id="KW-1185">Reference proteome</keyword>
<evidence type="ECO:0000313" key="2">
    <source>
        <dbReference type="Proteomes" id="UP001207930"/>
    </source>
</evidence>
<reference evidence="1 2" key="1">
    <citation type="submission" date="2022-10" db="EMBL/GenBank/DDBJ databases">
        <title>Luteolibacter flavescens strain MCCC 1K03193, whole genome shotgun sequencing project.</title>
        <authorList>
            <person name="Zhao G."/>
            <person name="Shen L."/>
        </authorList>
    </citation>
    <scope>NUCLEOTIDE SEQUENCE [LARGE SCALE GENOMIC DNA]</scope>
    <source>
        <strain evidence="1 2">MCCC 1K03193</strain>
    </source>
</reference>
<protein>
    <submittedName>
        <fullName evidence="1">Uncharacterized protein</fullName>
    </submittedName>
</protein>
<accession>A0ABT3FK93</accession>
<name>A0ABT3FK93_9BACT</name>
<organism evidence="1 2">
    <name type="scientific">Luteolibacter flavescens</name>
    <dbReference type="NCBI Taxonomy" id="1859460"/>
    <lineage>
        <taxon>Bacteria</taxon>
        <taxon>Pseudomonadati</taxon>
        <taxon>Verrucomicrobiota</taxon>
        <taxon>Verrucomicrobiia</taxon>
        <taxon>Verrucomicrobiales</taxon>
        <taxon>Verrucomicrobiaceae</taxon>
        <taxon>Luteolibacter</taxon>
    </lineage>
</organism>